<dbReference type="STRING" id="28445.BHQ20_28840"/>
<reference evidence="3 4" key="1">
    <citation type="submission" date="2017-02" db="EMBL/GenBank/DDBJ databases">
        <title>The new phylogeny of genus Mycobacterium.</title>
        <authorList>
            <person name="Tortoli E."/>
            <person name="Trovato A."/>
            <person name="Cirillo D.M."/>
        </authorList>
    </citation>
    <scope>NUCLEOTIDE SEQUENCE [LARGE SCALE GENOMIC DNA]</scope>
    <source>
        <strain evidence="3 4">DSM 44049</strain>
    </source>
</reference>
<proteinExistence type="predicted"/>
<dbReference type="AlphaFoldDB" id="A0A1E3S2W0"/>
<dbReference type="Proteomes" id="UP000192739">
    <property type="component" value="Unassembled WGS sequence"/>
</dbReference>
<dbReference type="RefSeq" id="WP_069422560.1">
    <property type="nucleotide sequence ID" value="NZ_CBCRZH010000153.1"/>
</dbReference>
<evidence type="ECO:0008006" key="5">
    <source>
        <dbReference type="Google" id="ProtNLM"/>
    </source>
</evidence>
<organism evidence="3 4">
    <name type="scientific">Mycobacterium intermedium</name>
    <dbReference type="NCBI Taxonomy" id="28445"/>
    <lineage>
        <taxon>Bacteria</taxon>
        <taxon>Bacillati</taxon>
        <taxon>Actinomycetota</taxon>
        <taxon>Actinomycetes</taxon>
        <taxon>Mycobacteriales</taxon>
        <taxon>Mycobacteriaceae</taxon>
        <taxon>Mycobacterium</taxon>
        <taxon>Mycobacterium simiae complex</taxon>
    </lineage>
</organism>
<gene>
    <name evidence="3" type="ORF">BST27_29215</name>
</gene>
<evidence type="ECO:0000313" key="3">
    <source>
        <dbReference type="EMBL" id="ORA91819.1"/>
    </source>
</evidence>
<keyword evidence="2" id="KW-0732">Signal</keyword>
<dbReference type="Pfam" id="PF12587">
    <property type="entry name" value="DUF3761"/>
    <property type="match status" value="1"/>
</dbReference>
<feature type="chain" id="PRO_5043144213" description="DUF3761 domain-containing protein" evidence="2">
    <location>
        <begin position="19"/>
        <end position="101"/>
    </location>
</feature>
<dbReference type="InterPro" id="IPR022236">
    <property type="entry name" value="DUF3761"/>
</dbReference>
<name>A0A1E3S2W0_MYCIE</name>
<comment type="caution">
    <text evidence="3">The sequence shown here is derived from an EMBL/GenBank/DDBJ whole genome shotgun (WGS) entry which is preliminary data.</text>
</comment>
<evidence type="ECO:0000256" key="1">
    <source>
        <dbReference type="SAM" id="MobiDB-lite"/>
    </source>
</evidence>
<evidence type="ECO:0000313" key="4">
    <source>
        <dbReference type="Proteomes" id="UP000192739"/>
    </source>
</evidence>
<evidence type="ECO:0000256" key="2">
    <source>
        <dbReference type="SAM" id="SignalP"/>
    </source>
</evidence>
<keyword evidence="4" id="KW-1185">Reference proteome</keyword>
<dbReference type="OrthoDB" id="4751721at2"/>
<sequence length="101" mass="10542">MFRAFAVAAVATLTIGLAAGLSELSEPSIQLAQCQPGYYKNSSGNCVEKPDQNPNGTTAVCCDGTSSHSQTSSGTCSHHGGVCKWNSVEPGYSDNARQEWA</sequence>
<dbReference type="EMBL" id="MVHT01000153">
    <property type="protein sequence ID" value="ORA91819.1"/>
    <property type="molecule type" value="Genomic_DNA"/>
</dbReference>
<protein>
    <recommendedName>
        <fullName evidence="5">DUF3761 domain-containing protein</fullName>
    </recommendedName>
</protein>
<feature type="signal peptide" evidence="2">
    <location>
        <begin position="1"/>
        <end position="18"/>
    </location>
</feature>
<feature type="region of interest" description="Disordered" evidence="1">
    <location>
        <begin position="64"/>
        <end position="101"/>
    </location>
</feature>
<feature type="compositionally biased region" description="Low complexity" evidence="1">
    <location>
        <begin position="64"/>
        <end position="80"/>
    </location>
</feature>
<accession>A0A1E3S2W0</accession>